<accession>A0A9Q0JW99</accession>
<evidence type="ECO:0000313" key="2">
    <source>
        <dbReference type="EMBL" id="KAJ4953837.1"/>
    </source>
</evidence>
<dbReference type="EMBL" id="JAMYWD010000012">
    <property type="protein sequence ID" value="KAJ4953837.1"/>
    <property type="molecule type" value="Genomic_DNA"/>
</dbReference>
<dbReference type="AlphaFoldDB" id="A0A9Q0JW99"/>
<dbReference type="GO" id="GO:0055088">
    <property type="term" value="P:lipid homeostasis"/>
    <property type="evidence" value="ECO:0007669"/>
    <property type="project" value="TreeGrafter"/>
</dbReference>
<dbReference type="GO" id="GO:0005504">
    <property type="term" value="F:fatty acid binding"/>
    <property type="evidence" value="ECO:0007669"/>
    <property type="project" value="TreeGrafter"/>
</dbReference>
<comment type="caution">
    <text evidence="2">The sequence shown here is derived from an EMBL/GenBank/DDBJ whole genome shotgun (WGS) entry which is preliminary data.</text>
</comment>
<dbReference type="Pfam" id="PF22924">
    <property type="entry name" value="ACOX_C_alpha1"/>
    <property type="match status" value="1"/>
</dbReference>
<dbReference type="PANTHER" id="PTHR10909:SF250">
    <property type="entry name" value="PEROXISOMAL ACYL-COENZYME A OXIDASE 1"/>
    <property type="match status" value="1"/>
</dbReference>
<gene>
    <name evidence="2" type="ORF">NE237_030669</name>
</gene>
<dbReference type="GO" id="GO:0071949">
    <property type="term" value="F:FAD binding"/>
    <property type="evidence" value="ECO:0007669"/>
    <property type="project" value="InterPro"/>
</dbReference>
<keyword evidence="3" id="KW-1185">Reference proteome</keyword>
<dbReference type="GO" id="GO:0003997">
    <property type="term" value="F:acyl-CoA oxidase activity"/>
    <property type="evidence" value="ECO:0007669"/>
    <property type="project" value="InterPro"/>
</dbReference>
<dbReference type="OrthoDB" id="538336at2759"/>
<dbReference type="Gene3D" id="1.20.140.10">
    <property type="entry name" value="Butyryl-CoA Dehydrogenase, subunit A, domain 3"/>
    <property type="match status" value="1"/>
</dbReference>
<evidence type="ECO:0000259" key="1">
    <source>
        <dbReference type="Pfam" id="PF22924"/>
    </source>
</evidence>
<dbReference type="GO" id="GO:0005777">
    <property type="term" value="C:peroxisome"/>
    <property type="evidence" value="ECO:0007669"/>
    <property type="project" value="InterPro"/>
</dbReference>
<organism evidence="2 3">
    <name type="scientific">Protea cynaroides</name>
    <dbReference type="NCBI Taxonomy" id="273540"/>
    <lineage>
        <taxon>Eukaryota</taxon>
        <taxon>Viridiplantae</taxon>
        <taxon>Streptophyta</taxon>
        <taxon>Embryophyta</taxon>
        <taxon>Tracheophyta</taxon>
        <taxon>Spermatophyta</taxon>
        <taxon>Magnoliopsida</taxon>
        <taxon>Proteales</taxon>
        <taxon>Proteaceae</taxon>
        <taxon>Protea</taxon>
    </lineage>
</organism>
<reference evidence="2" key="1">
    <citation type="journal article" date="2023" name="Plant J.">
        <title>The genome of the king protea, Protea cynaroides.</title>
        <authorList>
            <person name="Chang J."/>
            <person name="Duong T.A."/>
            <person name="Schoeman C."/>
            <person name="Ma X."/>
            <person name="Roodt D."/>
            <person name="Barker N."/>
            <person name="Li Z."/>
            <person name="Van de Peer Y."/>
            <person name="Mizrachi E."/>
        </authorList>
    </citation>
    <scope>NUCLEOTIDE SEQUENCE</scope>
    <source>
        <tissue evidence="2">Young leaves</tissue>
    </source>
</reference>
<dbReference type="InterPro" id="IPR036250">
    <property type="entry name" value="AcylCo_DH-like_C"/>
</dbReference>
<dbReference type="PANTHER" id="PTHR10909">
    <property type="entry name" value="ELECTRON TRANSPORT OXIDOREDUCTASE"/>
    <property type="match status" value="1"/>
</dbReference>
<dbReference type="Proteomes" id="UP001141806">
    <property type="component" value="Unassembled WGS sequence"/>
</dbReference>
<proteinExistence type="predicted"/>
<dbReference type="GO" id="GO:0001676">
    <property type="term" value="P:long-chain fatty acid metabolic process"/>
    <property type="evidence" value="ECO:0007669"/>
    <property type="project" value="TreeGrafter"/>
</dbReference>
<dbReference type="InterPro" id="IPR012258">
    <property type="entry name" value="Acyl-CoA_oxidase"/>
</dbReference>
<feature type="domain" description="Acyl-CoA oxidase C-alpha1" evidence="1">
    <location>
        <begin position="13"/>
        <end position="55"/>
    </location>
</feature>
<dbReference type="SUPFAM" id="SSF47203">
    <property type="entry name" value="Acyl-CoA dehydrogenase C-terminal domain-like"/>
    <property type="match status" value="1"/>
</dbReference>
<evidence type="ECO:0000313" key="3">
    <source>
        <dbReference type="Proteomes" id="UP001141806"/>
    </source>
</evidence>
<sequence length="210" mass="22919">MCLETCSYSCAFSLVICIATRYSAFRRQFSSQDGGLEIQVIDYNTQQNRLFPLLTSGQLNKESLKLFHEEEAGLYLVSGSAGDPHLFNFPEFGNHETKAGCFMSLDQKMNWECGIGICLQGTLLGNVKGFQRQLQLQPVENALVEVCRYPTKGLHGPRKPASVFGCDDKEATANGRTSGQCGGFADRLGGSHDYASIQPGLSCSTSSGFF</sequence>
<name>A0A9Q0JW99_9MAGN</name>
<dbReference type="InterPro" id="IPR055060">
    <property type="entry name" value="ACOX_C_alpha1"/>
</dbReference>
<protein>
    <recommendedName>
        <fullName evidence="1">Acyl-CoA oxidase C-alpha1 domain-containing protein</fullName>
    </recommendedName>
</protein>
<dbReference type="GO" id="GO:0033540">
    <property type="term" value="P:fatty acid beta-oxidation using acyl-CoA oxidase"/>
    <property type="evidence" value="ECO:0007669"/>
    <property type="project" value="TreeGrafter"/>
</dbReference>